<dbReference type="RefSeq" id="XP_002182584.1">
    <property type="nucleotide sequence ID" value="XM_002182548.1"/>
</dbReference>
<dbReference type="Proteomes" id="UP000000759">
    <property type="component" value="Chromosome 16"/>
</dbReference>
<protein>
    <submittedName>
        <fullName evidence="3">Uncharacterized protein</fullName>
    </submittedName>
</protein>
<evidence type="ECO:0000256" key="2">
    <source>
        <dbReference type="SAM" id="MobiDB-lite"/>
    </source>
</evidence>
<dbReference type="EMBL" id="CM000618">
    <property type="protein sequence ID" value="EEC45871.1"/>
    <property type="molecule type" value="Genomic_DNA"/>
</dbReference>
<evidence type="ECO:0000256" key="1">
    <source>
        <dbReference type="SAM" id="Coils"/>
    </source>
</evidence>
<feature type="coiled-coil region" evidence="1">
    <location>
        <begin position="120"/>
        <end position="176"/>
    </location>
</feature>
<keyword evidence="4" id="KW-1185">Reference proteome</keyword>
<dbReference type="HOGENOM" id="CLU_500148_0_0_1"/>
<evidence type="ECO:0000313" key="4">
    <source>
        <dbReference type="Proteomes" id="UP000000759"/>
    </source>
</evidence>
<reference evidence="4" key="2">
    <citation type="submission" date="2008-08" db="EMBL/GenBank/DDBJ databases">
        <authorList>
            <consortium name="Diatom Consortium"/>
            <person name="Grigoriev I."/>
            <person name="Grimwood J."/>
            <person name="Kuo A."/>
            <person name="Otillar R.P."/>
            <person name="Salamov A."/>
            <person name="Detter J.C."/>
            <person name="Lindquist E."/>
            <person name="Shapiro H."/>
            <person name="Lucas S."/>
            <person name="Glavina del Rio T."/>
            <person name="Pitluck S."/>
            <person name="Rokhsar D."/>
            <person name="Bowler C."/>
        </authorList>
    </citation>
    <scope>GENOME REANNOTATION</scope>
    <source>
        <strain evidence="4">CCAP 1055/1</strain>
    </source>
</reference>
<accession>B7G6J7</accession>
<name>B7G6J7_PHATC</name>
<feature type="region of interest" description="Disordered" evidence="2">
    <location>
        <begin position="225"/>
        <end position="252"/>
    </location>
</feature>
<dbReference type="Gene3D" id="1.20.58.80">
    <property type="entry name" value="Phosphotransferase system, lactose/cellobiose-type IIA subunit"/>
    <property type="match status" value="1"/>
</dbReference>
<dbReference type="GeneID" id="7203370"/>
<dbReference type="AlphaFoldDB" id="B7G6J7"/>
<sequence>MTAANSVQPQSDHAPSEERRKLLNEELAVPLVSNFFPIEGYYTAAQKVFDSFQDAFEHRQIDNAFVYGKRYCLFVVDAIPQHNYFNATKIKKMQNQHHRQVDLVIDQLDVVATWMDESEMERQTREREEAKRRRQLAIQRAKAETVRYQQQEQERYRQLQLRFDQHKTHKESLNEDPEHVQASAMEKLEKLRALQNGVDVAARIPQDPSGEEAGKPGSRYRLLSDSEEDHAEQQQGDQRNPPYDTIISGTVLPPPLPLPSAPPSYDAIVTSRSSRNFLGPAVPSEPFPKSTFLNGNKFVDETTVALPATPETPARRQRVPMRELQHRYKQTYVKYQQAGKIKVSGINTYQGRLIESTNGCTVISALVAAHQLSSRSGAVTDATVINVIDRQCGPLLREIRGKLGLGGHALIIPSDVHDHLVDHNILSQETFVGAAGGNILDEGHMNEFLKLLQGDSAQHAKAAATLFFREHVISIVKSQHGKAISGSLSNQGLCCYELIDSMPGMFDGGRGMATRTRCTDMDSLQVLLRWYASRKFSDSNCSYIDKTIWDDSMADFDPRVFQGFVWAAAS</sequence>
<dbReference type="PaxDb" id="2850-Phatr48267"/>
<dbReference type="eggNOG" id="ENOG502SJW7">
    <property type="taxonomic scope" value="Eukaryota"/>
</dbReference>
<dbReference type="InParanoid" id="B7G6J7"/>
<evidence type="ECO:0000313" key="3">
    <source>
        <dbReference type="EMBL" id="EEC45871.1"/>
    </source>
</evidence>
<organism evidence="3 4">
    <name type="scientific">Phaeodactylum tricornutum (strain CCAP 1055/1)</name>
    <dbReference type="NCBI Taxonomy" id="556484"/>
    <lineage>
        <taxon>Eukaryota</taxon>
        <taxon>Sar</taxon>
        <taxon>Stramenopiles</taxon>
        <taxon>Ochrophyta</taxon>
        <taxon>Bacillariophyta</taxon>
        <taxon>Bacillariophyceae</taxon>
        <taxon>Bacillariophycidae</taxon>
        <taxon>Naviculales</taxon>
        <taxon>Phaeodactylaceae</taxon>
        <taxon>Phaeodactylum</taxon>
    </lineage>
</organism>
<dbReference type="KEGG" id="pti:PHATRDRAFT_48267"/>
<proteinExistence type="predicted"/>
<reference evidence="3 4" key="1">
    <citation type="journal article" date="2008" name="Nature">
        <title>The Phaeodactylum genome reveals the evolutionary history of diatom genomes.</title>
        <authorList>
            <person name="Bowler C."/>
            <person name="Allen A.E."/>
            <person name="Badger J.H."/>
            <person name="Grimwood J."/>
            <person name="Jabbari K."/>
            <person name="Kuo A."/>
            <person name="Maheswari U."/>
            <person name="Martens C."/>
            <person name="Maumus F."/>
            <person name="Otillar R.P."/>
            <person name="Rayko E."/>
            <person name="Salamov A."/>
            <person name="Vandepoele K."/>
            <person name="Beszteri B."/>
            <person name="Gruber A."/>
            <person name="Heijde M."/>
            <person name="Katinka M."/>
            <person name="Mock T."/>
            <person name="Valentin K."/>
            <person name="Verret F."/>
            <person name="Berges J.A."/>
            <person name="Brownlee C."/>
            <person name="Cadoret J.P."/>
            <person name="Chiovitti A."/>
            <person name="Choi C.J."/>
            <person name="Coesel S."/>
            <person name="De Martino A."/>
            <person name="Detter J.C."/>
            <person name="Durkin C."/>
            <person name="Falciatore A."/>
            <person name="Fournet J."/>
            <person name="Haruta M."/>
            <person name="Huysman M.J."/>
            <person name="Jenkins B.D."/>
            <person name="Jiroutova K."/>
            <person name="Jorgensen R.E."/>
            <person name="Joubert Y."/>
            <person name="Kaplan A."/>
            <person name="Kroger N."/>
            <person name="Kroth P.G."/>
            <person name="La Roche J."/>
            <person name="Lindquist E."/>
            <person name="Lommer M."/>
            <person name="Martin-Jezequel V."/>
            <person name="Lopez P.J."/>
            <person name="Lucas S."/>
            <person name="Mangogna M."/>
            <person name="McGinnis K."/>
            <person name="Medlin L.K."/>
            <person name="Montsant A."/>
            <person name="Oudot-Le Secq M.P."/>
            <person name="Napoli C."/>
            <person name="Obornik M."/>
            <person name="Parker M.S."/>
            <person name="Petit J.L."/>
            <person name="Porcel B.M."/>
            <person name="Poulsen N."/>
            <person name="Robison M."/>
            <person name="Rychlewski L."/>
            <person name="Rynearson T.A."/>
            <person name="Schmutz J."/>
            <person name="Shapiro H."/>
            <person name="Siaut M."/>
            <person name="Stanley M."/>
            <person name="Sussman M.R."/>
            <person name="Taylor A.R."/>
            <person name="Vardi A."/>
            <person name="von Dassow P."/>
            <person name="Vyverman W."/>
            <person name="Willis A."/>
            <person name="Wyrwicz L.S."/>
            <person name="Rokhsar D.S."/>
            <person name="Weissenbach J."/>
            <person name="Armbrust E.V."/>
            <person name="Green B.R."/>
            <person name="Van de Peer Y."/>
            <person name="Grigoriev I.V."/>
        </authorList>
    </citation>
    <scope>NUCLEOTIDE SEQUENCE [LARGE SCALE GENOMIC DNA]</scope>
    <source>
        <strain evidence="3 4">CCAP 1055/1</strain>
    </source>
</reference>
<dbReference type="OMA" id="SRTRCKD"/>
<gene>
    <name evidence="3" type="ORF">PHATRDRAFT_48267</name>
</gene>
<dbReference type="OrthoDB" id="195548at2759"/>
<keyword evidence="1" id="KW-0175">Coiled coil</keyword>